<gene>
    <name evidence="1" type="ORF">LSALG_LOCUS18902</name>
</gene>
<proteinExistence type="predicted"/>
<keyword evidence="2" id="KW-1185">Reference proteome</keyword>
<dbReference type="EMBL" id="OX465080">
    <property type="protein sequence ID" value="CAI9279073.1"/>
    <property type="molecule type" value="Genomic_DNA"/>
</dbReference>
<protein>
    <submittedName>
        <fullName evidence="1">Uncharacterized protein</fullName>
    </submittedName>
</protein>
<dbReference type="AlphaFoldDB" id="A0AA36E1R6"/>
<organism evidence="1 2">
    <name type="scientific">Lactuca saligna</name>
    <name type="common">Willowleaf lettuce</name>
    <dbReference type="NCBI Taxonomy" id="75948"/>
    <lineage>
        <taxon>Eukaryota</taxon>
        <taxon>Viridiplantae</taxon>
        <taxon>Streptophyta</taxon>
        <taxon>Embryophyta</taxon>
        <taxon>Tracheophyta</taxon>
        <taxon>Spermatophyta</taxon>
        <taxon>Magnoliopsida</taxon>
        <taxon>eudicotyledons</taxon>
        <taxon>Gunneridae</taxon>
        <taxon>Pentapetalae</taxon>
        <taxon>asterids</taxon>
        <taxon>campanulids</taxon>
        <taxon>Asterales</taxon>
        <taxon>Asteraceae</taxon>
        <taxon>Cichorioideae</taxon>
        <taxon>Cichorieae</taxon>
        <taxon>Lactucinae</taxon>
        <taxon>Lactuca</taxon>
    </lineage>
</organism>
<sequence length="103" mass="11866">MSYYNDLIVSPPGKNPSSNNILVPKWNLTYESCIFGREVAMEFCLHAFPKETITEMVTNEQTVDFMEFSSTQSENFLVFGAQHIRRLKSVIVKLRSTERNAQL</sequence>
<accession>A0AA36E1R6</accession>
<name>A0AA36E1R6_LACSI</name>
<evidence type="ECO:0000313" key="1">
    <source>
        <dbReference type="EMBL" id="CAI9279073.1"/>
    </source>
</evidence>
<reference evidence="1" key="1">
    <citation type="submission" date="2023-04" db="EMBL/GenBank/DDBJ databases">
        <authorList>
            <person name="Vijverberg K."/>
            <person name="Xiong W."/>
            <person name="Schranz E."/>
        </authorList>
    </citation>
    <scope>NUCLEOTIDE SEQUENCE</scope>
</reference>
<dbReference type="Proteomes" id="UP001177003">
    <property type="component" value="Chromosome 4"/>
</dbReference>
<evidence type="ECO:0000313" key="2">
    <source>
        <dbReference type="Proteomes" id="UP001177003"/>
    </source>
</evidence>